<organism evidence="2 3">
    <name type="scientific">Ficus carica</name>
    <name type="common">Common fig</name>
    <dbReference type="NCBI Taxonomy" id="3494"/>
    <lineage>
        <taxon>Eukaryota</taxon>
        <taxon>Viridiplantae</taxon>
        <taxon>Streptophyta</taxon>
        <taxon>Embryophyta</taxon>
        <taxon>Tracheophyta</taxon>
        <taxon>Spermatophyta</taxon>
        <taxon>Magnoliopsida</taxon>
        <taxon>eudicotyledons</taxon>
        <taxon>Gunneridae</taxon>
        <taxon>Pentapetalae</taxon>
        <taxon>rosids</taxon>
        <taxon>fabids</taxon>
        <taxon>Rosales</taxon>
        <taxon>Moraceae</taxon>
        <taxon>Ficeae</taxon>
        <taxon>Ficus</taxon>
    </lineage>
</organism>
<protein>
    <submittedName>
        <fullName evidence="2">Uncharacterized protein</fullName>
    </submittedName>
</protein>
<evidence type="ECO:0000313" key="3">
    <source>
        <dbReference type="Proteomes" id="UP001187192"/>
    </source>
</evidence>
<gene>
    <name evidence="2" type="ORF">TIFTF001_031338</name>
</gene>
<evidence type="ECO:0000313" key="2">
    <source>
        <dbReference type="EMBL" id="GMN62254.1"/>
    </source>
</evidence>
<accession>A0AA88J424</accession>
<feature type="region of interest" description="Disordered" evidence="1">
    <location>
        <begin position="1"/>
        <end position="41"/>
    </location>
</feature>
<keyword evidence="3" id="KW-1185">Reference proteome</keyword>
<sequence length="41" mass="4820">MWATSSWVPSAEERKPRSRELGALPSTPLETRPWSRRQERP</sequence>
<reference evidence="2" key="1">
    <citation type="submission" date="2023-07" db="EMBL/GenBank/DDBJ databases">
        <title>draft genome sequence of fig (Ficus carica).</title>
        <authorList>
            <person name="Takahashi T."/>
            <person name="Nishimura K."/>
        </authorList>
    </citation>
    <scope>NUCLEOTIDE SEQUENCE</scope>
</reference>
<comment type="caution">
    <text evidence="2">The sequence shown here is derived from an EMBL/GenBank/DDBJ whole genome shotgun (WGS) entry which is preliminary data.</text>
</comment>
<proteinExistence type="predicted"/>
<dbReference type="AlphaFoldDB" id="A0AA88J424"/>
<dbReference type="EMBL" id="BTGU01000126">
    <property type="protein sequence ID" value="GMN62254.1"/>
    <property type="molecule type" value="Genomic_DNA"/>
</dbReference>
<feature type="compositionally biased region" description="Basic and acidic residues" evidence="1">
    <location>
        <begin position="11"/>
        <end position="20"/>
    </location>
</feature>
<name>A0AA88J424_FICCA</name>
<dbReference type="Proteomes" id="UP001187192">
    <property type="component" value="Unassembled WGS sequence"/>
</dbReference>
<evidence type="ECO:0000256" key="1">
    <source>
        <dbReference type="SAM" id="MobiDB-lite"/>
    </source>
</evidence>